<comment type="catalytic activity">
    <reaction evidence="6">
        <text>L-threonine + hydrogencarbonate + ATP = L-threonylcarbamoyladenylate + diphosphate + H2O</text>
        <dbReference type="Rhea" id="RHEA:36407"/>
        <dbReference type="ChEBI" id="CHEBI:15377"/>
        <dbReference type="ChEBI" id="CHEBI:17544"/>
        <dbReference type="ChEBI" id="CHEBI:30616"/>
        <dbReference type="ChEBI" id="CHEBI:33019"/>
        <dbReference type="ChEBI" id="CHEBI:57926"/>
        <dbReference type="ChEBI" id="CHEBI:73682"/>
        <dbReference type="EC" id="2.7.7.87"/>
    </reaction>
</comment>
<reference evidence="8" key="1">
    <citation type="submission" date="2023-10" db="EMBL/GenBank/DDBJ databases">
        <title>The first scallop-associated chemosynthetic bacterial symbiont.</title>
        <authorList>
            <person name="Lin Y.-T."/>
            <person name="Sun J."/>
            <person name="Ip J.C.-H."/>
            <person name="He X."/>
            <person name="Gao Z.-M."/>
            <person name="Perez M."/>
            <person name="Xu T."/>
            <person name="Qian P.-Y."/>
            <person name="Qiu J.-W."/>
        </authorList>
    </citation>
    <scope>NUCLEOTIDE SEQUENCE</scope>
    <source>
        <strain evidence="8">Gill1</strain>
    </source>
</reference>
<dbReference type="GO" id="GO:0003725">
    <property type="term" value="F:double-stranded RNA binding"/>
    <property type="evidence" value="ECO:0007669"/>
    <property type="project" value="InterPro"/>
</dbReference>
<dbReference type="AlphaFoldDB" id="A0AAU6PFT0"/>
<dbReference type="PROSITE" id="PS51163">
    <property type="entry name" value="YRDC"/>
    <property type="match status" value="1"/>
</dbReference>
<dbReference type="GO" id="GO:0061710">
    <property type="term" value="F:L-threonylcarbamoyladenylate synthase"/>
    <property type="evidence" value="ECO:0007669"/>
    <property type="project" value="UniProtKB-EC"/>
</dbReference>
<evidence type="ECO:0000256" key="3">
    <source>
        <dbReference type="ARBA" id="ARBA00012584"/>
    </source>
</evidence>
<dbReference type="EC" id="2.7.7.87" evidence="3"/>
<keyword evidence="4" id="KW-0963">Cytoplasm</keyword>
<evidence type="ECO:0000256" key="1">
    <source>
        <dbReference type="ARBA" id="ARBA00004496"/>
    </source>
</evidence>
<organism evidence="8">
    <name type="scientific">Catillopecten margaritatus gill symbiont</name>
    <dbReference type="NCBI Taxonomy" id="3083288"/>
    <lineage>
        <taxon>Bacteria</taxon>
        <taxon>Pseudomonadati</taxon>
        <taxon>Pseudomonadota</taxon>
        <taxon>Gammaproteobacteria</taxon>
        <taxon>sulfur-oxidizing symbionts</taxon>
    </lineage>
</organism>
<dbReference type="PANTHER" id="PTHR17490">
    <property type="entry name" value="SUA5"/>
    <property type="match status" value="1"/>
</dbReference>
<keyword evidence="8" id="KW-0548">Nucleotidyltransferase</keyword>
<evidence type="ECO:0000259" key="7">
    <source>
        <dbReference type="PROSITE" id="PS51163"/>
    </source>
</evidence>
<dbReference type="Gene3D" id="3.90.870.10">
    <property type="entry name" value="DHBP synthase"/>
    <property type="match status" value="1"/>
</dbReference>
<dbReference type="GO" id="GO:0006450">
    <property type="term" value="P:regulation of translational fidelity"/>
    <property type="evidence" value="ECO:0007669"/>
    <property type="project" value="TreeGrafter"/>
</dbReference>
<evidence type="ECO:0000256" key="2">
    <source>
        <dbReference type="ARBA" id="ARBA00007663"/>
    </source>
</evidence>
<dbReference type="GO" id="GO:0005737">
    <property type="term" value="C:cytoplasm"/>
    <property type="evidence" value="ECO:0007669"/>
    <property type="project" value="UniProtKB-SubCell"/>
</dbReference>
<dbReference type="InterPro" id="IPR017945">
    <property type="entry name" value="DHBP_synth_RibB-like_a/b_dom"/>
</dbReference>
<feature type="domain" description="YrdC-like" evidence="7">
    <location>
        <begin position="9"/>
        <end position="185"/>
    </location>
</feature>
<dbReference type="SUPFAM" id="SSF55821">
    <property type="entry name" value="YrdC/RibB"/>
    <property type="match status" value="1"/>
</dbReference>
<dbReference type="GO" id="GO:0000049">
    <property type="term" value="F:tRNA binding"/>
    <property type="evidence" value="ECO:0007669"/>
    <property type="project" value="TreeGrafter"/>
</dbReference>
<dbReference type="InterPro" id="IPR006070">
    <property type="entry name" value="Sua5-like_dom"/>
</dbReference>
<name>A0AAU6PFT0_9GAMM</name>
<comment type="subcellular location">
    <subcellularLocation>
        <location evidence="1">Cytoplasm</location>
    </subcellularLocation>
</comment>
<dbReference type="Pfam" id="PF01300">
    <property type="entry name" value="Sua5_yciO_yrdC"/>
    <property type="match status" value="1"/>
</dbReference>
<evidence type="ECO:0000256" key="4">
    <source>
        <dbReference type="ARBA" id="ARBA00022490"/>
    </source>
</evidence>
<proteinExistence type="inferred from homology"/>
<evidence type="ECO:0000256" key="6">
    <source>
        <dbReference type="ARBA" id="ARBA00048366"/>
    </source>
</evidence>
<evidence type="ECO:0000256" key="5">
    <source>
        <dbReference type="ARBA" id="ARBA00022679"/>
    </source>
</evidence>
<evidence type="ECO:0000313" key="8">
    <source>
        <dbReference type="EMBL" id="WXT99839.1"/>
    </source>
</evidence>
<dbReference type="InterPro" id="IPR050156">
    <property type="entry name" value="TC-AMP_synthase_SUA5"/>
</dbReference>
<dbReference type="PANTHER" id="PTHR17490:SF18">
    <property type="entry name" value="THREONYLCARBAMOYL-AMP SYNTHASE"/>
    <property type="match status" value="1"/>
</dbReference>
<protein>
    <recommendedName>
        <fullName evidence="3">L-threonylcarbamoyladenylate synthase</fullName>
        <ecNumber evidence="3">2.7.7.87</ecNumber>
    </recommendedName>
</protein>
<comment type="similarity">
    <text evidence="2">Belongs to the SUA5 family.</text>
</comment>
<sequence length="185" mass="20432">MSSEGKKMNFQTRLTAKILNLGGVVSMPTDTIQGLTCLPKYEASIQKMVQLKRRSTAKGIILLASDIRLLTAFVQEPNLLVKIQQQPYPTTYLLKANPNVSTLITGEFDTVAVRISDNPLIADLCKKCNSALLSTSANISGKQGANNSLKLNIDFQQQLDYILTPKRDNSQASRIINLHTGERLR</sequence>
<keyword evidence="5 8" id="KW-0808">Transferase</keyword>
<gene>
    <name evidence="8" type="primary">tsaC</name>
    <name evidence="8" type="ORF">Ctma_0543</name>
</gene>
<dbReference type="EMBL" id="CP138327">
    <property type="protein sequence ID" value="WXT99839.1"/>
    <property type="molecule type" value="Genomic_DNA"/>
</dbReference>
<accession>A0AAU6PFT0</accession>